<dbReference type="InterPro" id="IPR018247">
    <property type="entry name" value="EF_Hand_1_Ca_BS"/>
</dbReference>
<dbReference type="Gene3D" id="1.10.238.10">
    <property type="entry name" value="EF-hand"/>
    <property type="match status" value="1"/>
</dbReference>
<sequence>MIGQGRRYWRIAPGLSFRFLLPTAAVDACKQCDQAAQRPLSFHDTGRQSPFRRQNSASPATMRQSTPSSSPTKNAYAPNRPSSLSPEKTSPFVRRPSQISPASSRPSSPFARSSSGLGTPQSPSRRPSNTSNDSRNDRDAPPSPRPLPSPSPRISPPAVQPEEESAGDHLMKSPPAPSSPVIMRESLSPTPFDGPTDTPSKPQPPSQANLRPTIQRNVTSSTMSTIRPPPNFNTSSNNMPPLNKTSPRPNTQPRSAAPGAARGGGGGGGYNHIPQPLLRSMRESFEVLDASNTGFLDPKSITSMLEQMGMDSSSSSLQEFFPASSSQQQQQLTLARYLDTLSGPLKDLSDPDELQAAFEAFDVDDSGQIDLAELRRAILSTAAEPADDDFDFNLSEREIDGILGEFASRRAFGSKGLNAAGKKGGGRGEVFRYRDFMASAVGGGAGDAGGGEGGGEAIGVGA</sequence>
<reference evidence="6 7" key="1">
    <citation type="journal article" date="2018" name="BMC Genomics">
        <title>Genomic evidence for intraspecific hybridization in a clonal and extremely halotolerant yeast.</title>
        <authorList>
            <person name="Gostincar C."/>
            <person name="Stajich J.E."/>
            <person name="Zupancic J."/>
            <person name="Zalar P."/>
            <person name="Gunde-Cimerman N."/>
        </authorList>
    </citation>
    <scope>NUCLEOTIDE SEQUENCE [LARGE SCALE GENOMIC DNA]</scope>
    <source>
        <strain evidence="6 7">EXF-2788</strain>
    </source>
</reference>
<name>A0A3M7FVX6_HORWE</name>
<feature type="signal peptide" evidence="4">
    <location>
        <begin position="1"/>
        <end position="28"/>
    </location>
</feature>
<dbReference type="SUPFAM" id="SSF47473">
    <property type="entry name" value="EF-hand"/>
    <property type="match status" value="1"/>
</dbReference>
<evidence type="ECO:0000259" key="5">
    <source>
        <dbReference type="PROSITE" id="PS50222"/>
    </source>
</evidence>
<dbReference type="VEuPathDB" id="FungiDB:BTJ68_02859"/>
<dbReference type="SMART" id="SM00054">
    <property type="entry name" value="EFh"/>
    <property type="match status" value="2"/>
</dbReference>
<protein>
    <recommendedName>
        <fullName evidence="5">EF-hand domain-containing protein</fullName>
    </recommendedName>
</protein>
<feature type="compositionally biased region" description="Polar residues" evidence="3">
    <location>
        <begin position="116"/>
        <end position="133"/>
    </location>
</feature>
<feature type="domain" description="EF-hand" evidence="5">
    <location>
        <begin position="349"/>
        <end position="384"/>
    </location>
</feature>
<dbReference type="InterPro" id="IPR011992">
    <property type="entry name" value="EF-hand-dom_pair"/>
</dbReference>
<dbReference type="GO" id="GO:0005509">
    <property type="term" value="F:calcium ion binding"/>
    <property type="evidence" value="ECO:0007669"/>
    <property type="project" value="InterPro"/>
</dbReference>
<dbReference type="EMBL" id="QWIR01000028">
    <property type="protein sequence ID" value="RMY92624.1"/>
    <property type="molecule type" value="Genomic_DNA"/>
</dbReference>
<dbReference type="AlphaFoldDB" id="A0A3M7FVX6"/>
<dbReference type="PANTHER" id="PTHR23049">
    <property type="entry name" value="MYOSIN REGULATORY LIGHT CHAIN 2"/>
    <property type="match status" value="1"/>
</dbReference>
<dbReference type="InterPro" id="IPR050403">
    <property type="entry name" value="Myosin_RLC"/>
</dbReference>
<dbReference type="PROSITE" id="PS00018">
    <property type="entry name" value="EF_HAND_1"/>
    <property type="match status" value="1"/>
</dbReference>
<dbReference type="Pfam" id="PF13202">
    <property type="entry name" value="EF-hand_5"/>
    <property type="match status" value="1"/>
</dbReference>
<evidence type="ECO:0000256" key="1">
    <source>
        <dbReference type="ARBA" id="ARBA00022737"/>
    </source>
</evidence>
<gene>
    <name evidence="6" type="ORF">D0861_02386</name>
</gene>
<keyword evidence="4" id="KW-0732">Signal</keyword>
<dbReference type="InterPro" id="IPR002048">
    <property type="entry name" value="EF_hand_dom"/>
</dbReference>
<feature type="region of interest" description="Disordered" evidence="3">
    <location>
        <begin position="443"/>
        <end position="462"/>
    </location>
</feature>
<keyword evidence="2" id="KW-0106">Calcium</keyword>
<feature type="region of interest" description="Disordered" evidence="3">
    <location>
        <begin position="40"/>
        <end position="273"/>
    </location>
</feature>
<evidence type="ECO:0000313" key="7">
    <source>
        <dbReference type="Proteomes" id="UP000268823"/>
    </source>
</evidence>
<dbReference type="PROSITE" id="PS50222">
    <property type="entry name" value="EF_HAND_2"/>
    <property type="match status" value="1"/>
</dbReference>
<accession>A0A3M7FVX6</accession>
<feature type="compositionally biased region" description="Gly residues" evidence="3">
    <location>
        <begin position="261"/>
        <end position="270"/>
    </location>
</feature>
<feature type="compositionally biased region" description="Pro residues" evidence="3">
    <location>
        <begin position="141"/>
        <end position="159"/>
    </location>
</feature>
<proteinExistence type="predicted"/>
<keyword evidence="1" id="KW-0677">Repeat</keyword>
<evidence type="ECO:0000313" key="6">
    <source>
        <dbReference type="EMBL" id="RMY92624.1"/>
    </source>
</evidence>
<evidence type="ECO:0000256" key="4">
    <source>
        <dbReference type="SAM" id="SignalP"/>
    </source>
</evidence>
<feature type="compositionally biased region" description="Low complexity" evidence="3">
    <location>
        <begin position="94"/>
        <end position="115"/>
    </location>
</feature>
<organism evidence="6 7">
    <name type="scientific">Hortaea werneckii</name>
    <name type="common">Black yeast</name>
    <name type="synonym">Cladosporium werneckii</name>
    <dbReference type="NCBI Taxonomy" id="91943"/>
    <lineage>
        <taxon>Eukaryota</taxon>
        <taxon>Fungi</taxon>
        <taxon>Dikarya</taxon>
        <taxon>Ascomycota</taxon>
        <taxon>Pezizomycotina</taxon>
        <taxon>Dothideomycetes</taxon>
        <taxon>Dothideomycetidae</taxon>
        <taxon>Mycosphaerellales</taxon>
        <taxon>Teratosphaeriaceae</taxon>
        <taxon>Hortaea</taxon>
    </lineage>
</organism>
<feature type="compositionally biased region" description="Polar residues" evidence="3">
    <location>
        <begin position="232"/>
        <end position="254"/>
    </location>
</feature>
<evidence type="ECO:0000256" key="3">
    <source>
        <dbReference type="SAM" id="MobiDB-lite"/>
    </source>
</evidence>
<dbReference type="OrthoDB" id="429467at2759"/>
<feature type="compositionally biased region" description="Polar residues" evidence="3">
    <location>
        <begin position="47"/>
        <end position="73"/>
    </location>
</feature>
<dbReference type="Proteomes" id="UP000268823">
    <property type="component" value="Unassembled WGS sequence"/>
</dbReference>
<feature type="chain" id="PRO_5018109555" description="EF-hand domain-containing protein" evidence="4">
    <location>
        <begin position="29"/>
        <end position="462"/>
    </location>
</feature>
<comment type="caution">
    <text evidence="6">The sequence shown here is derived from an EMBL/GenBank/DDBJ whole genome shotgun (WGS) entry which is preliminary data.</text>
</comment>
<evidence type="ECO:0000256" key="2">
    <source>
        <dbReference type="ARBA" id="ARBA00022837"/>
    </source>
</evidence>
<feature type="compositionally biased region" description="Polar residues" evidence="3">
    <location>
        <begin position="206"/>
        <end position="225"/>
    </location>
</feature>